<accession>A0A833RB42</accession>
<reference evidence="1" key="1">
    <citation type="submission" date="2020-01" db="EMBL/GenBank/DDBJ databases">
        <title>Genome sequence of Kobresia littledalei, the first chromosome-level genome in the family Cyperaceae.</title>
        <authorList>
            <person name="Qu G."/>
        </authorList>
    </citation>
    <scope>NUCLEOTIDE SEQUENCE</scope>
    <source>
        <strain evidence="1">C.B.Clarke</strain>
        <tissue evidence="1">Leaf</tissue>
    </source>
</reference>
<dbReference type="PANTHER" id="PTHR45642:SF7">
    <property type="entry name" value="GDSL ESTERASE_LIPASE"/>
    <property type="match status" value="1"/>
</dbReference>
<name>A0A833RB42_9POAL</name>
<evidence type="ECO:0000313" key="1">
    <source>
        <dbReference type="EMBL" id="KAF3342025.1"/>
    </source>
</evidence>
<proteinExistence type="predicted"/>
<keyword evidence="2" id="KW-1185">Reference proteome</keyword>
<protein>
    <submittedName>
        <fullName evidence="1">GDSL esterase/lipase</fullName>
    </submittedName>
</protein>
<dbReference type="Proteomes" id="UP000623129">
    <property type="component" value="Unassembled WGS sequence"/>
</dbReference>
<gene>
    <name evidence="1" type="ORF">FCM35_KLT00663</name>
</gene>
<dbReference type="InterPro" id="IPR036514">
    <property type="entry name" value="SGNH_hydro_sf"/>
</dbReference>
<evidence type="ECO:0000313" key="2">
    <source>
        <dbReference type="Proteomes" id="UP000623129"/>
    </source>
</evidence>
<dbReference type="PANTHER" id="PTHR45642">
    <property type="entry name" value="GDSL ESTERASE/LIPASE EXL3"/>
    <property type="match status" value="1"/>
</dbReference>
<dbReference type="AlphaFoldDB" id="A0A833RB42"/>
<sequence>MSNISLSLYSDEYEILSTLDEDNHNHAGATDRQINILPISTILKILPFSKEIEYRRHYKFHLRKMVGPSEANKMLNIAIFIMSVGSNDLMKIAITNNQPMSASQITSDMHRLDGWRFALVGVPPVGCLPIVRTLS</sequence>
<dbReference type="InterPro" id="IPR050592">
    <property type="entry name" value="GDSL_lipolytic_enzyme"/>
</dbReference>
<dbReference type="EMBL" id="SWLB01000001">
    <property type="protein sequence ID" value="KAF3342025.1"/>
    <property type="molecule type" value="Genomic_DNA"/>
</dbReference>
<dbReference type="Gene3D" id="3.40.50.1110">
    <property type="entry name" value="SGNH hydrolase"/>
    <property type="match status" value="1"/>
</dbReference>
<dbReference type="OrthoDB" id="8062037at2759"/>
<organism evidence="1 2">
    <name type="scientific">Carex littledalei</name>
    <dbReference type="NCBI Taxonomy" id="544730"/>
    <lineage>
        <taxon>Eukaryota</taxon>
        <taxon>Viridiplantae</taxon>
        <taxon>Streptophyta</taxon>
        <taxon>Embryophyta</taxon>
        <taxon>Tracheophyta</taxon>
        <taxon>Spermatophyta</taxon>
        <taxon>Magnoliopsida</taxon>
        <taxon>Liliopsida</taxon>
        <taxon>Poales</taxon>
        <taxon>Cyperaceae</taxon>
        <taxon>Cyperoideae</taxon>
        <taxon>Cariceae</taxon>
        <taxon>Carex</taxon>
        <taxon>Carex subgen. Euthyceras</taxon>
    </lineage>
</organism>
<comment type="caution">
    <text evidence="1">The sequence shown here is derived from an EMBL/GenBank/DDBJ whole genome shotgun (WGS) entry which is preliminary data.</text>
</comment>